<comment type="similarity">
    <text evidence="1 5">Belongs to the carotenoid oxygenase family.</text>
</comment>
<evidence type="ECO:0000256" key="2">
    <source>
        <dbReference type="ARBA" id="ARBA00022723"/>
    </source>
</evidence>
<dbReference type="InterPro" id="IPR004294">
    <property type="entry name" value="Carotenoid_Oase"/>
</dbReference>
<dbReference type="RefSeq" id="WP_201875115.1">
    <property type="nucleotide sequence ID" value="NZ_JAERRF010000007.1"/>
</dbReference>
<dbReference type="Pfam" id="PF03055">
    <property type="entry name" value="RPE65"/>
    <property type="match status" value="2"/>
</dbReference>
<evidence type="ECO:0000313" key="7">
    <source>
        <dbReference type="Proteomes" id="UP000634229"/>
    </source>
</evidence>
<comment type="caution">
    <text evidence="6">The sequence shown here is derived from an EMBL/GenBank/DDBJ whole genome shotgun (WGS) entry which is preliminary data.</text>
</comment>
<evidence type="ECO:0000313" key="6">
    <source>
        <dbReference type="EMBL" id="MBL1097684.1"/>
    </source>
</evidence>
<organism evidence="6 7">
    <name type="scientific">Streptomyces coffeae</name>
    <dbReference type="NCBI Taxonomy" id="621382"/>
    <lineage>
        <taxon>Bacteria</taxon>
        <taxon>Bacillati</taxon>
        <taxon>Actinomycetota</taxon>
        <taxon>Actinomycetes</taxon>
        <taxon>Kitasatosporales</taxon>
        <taxon>Streptomycetaceae</taxon>
        <taxon>Streptomyces</taxon>
    </lineage>
</organism>
<dbReference type="Proteomes" id="UP000634229">
    <property type="component" value="Unassembled WGS sequence"/>
</dbReference>
<protein>
    <recommendedName>
        <fullName evidence="5">Dioxygenase</fullName>
        <ecNumber evidence="5">1.13.11.-</ecNumber>
    </recommendedName>
</protein>
<evidence type="ECO:0000256" key="5">
    <source>
        <dbReference type="RuleBase" id="RU364048"/>
    </source>
</evidence>
<keyword evidence="2 5" id="KW-0479">Metal-binding</keyword>
<keyword evidence="4 5" id="KW-0408">Iron</keyword>
<reference evidence="6 7" key="1">
    <citation type="submission" date="2021-01" db="EMBL/GenBank/DDBJ databases">
        <title>WGS of actinomycetes isolated from Thailand.</title>
        <authorList>
            <person name="Thawai C."/>
        </authorList>
    </citation>
    <scope>NUCLEOTIDE SEQUENCE [LARGE SCALE GENOMIC DNA]</scope>
    <source>
        <strain evidence="6 7">CA1R205</strain>
    </source>
</reference>
<dbReference type="PANTHER" id="PTHR10543">
    <property type="entry name" value="BETA-CAROTENE DIOXYGENASE"/>
    <property type="match status" value="1"/>
</dbReference>
<proteinExistence type="inferred from homology"/>
<keyword evidence="5" id="KW-0223">Dioxygenase</keyword>
<name>A0ABS1NC68_9ACTN</name>
<dbReference type="EMBL" id="JAERRF010000007">
    <property type="protein sequence ID" value="MBL1097684.1"/>
    <property type="molecule type" value="Genomic_DNA"/>
</dbReference>
<evidence type="ECO:0000256" key="1">
    <source>
        <dbReference type="ARBA" id="ARBA00006787"/>
    </source>
</evidence>
<sequence length="465" mass="50904">MENEVTETAAENFYLSGNYAPVAEEVSTSQLTVTGALPRELNGRYLRIGPNPREQVDPATYHWFSGAGMVHGIRLRDGRAEWYRSRFVESEAHTPNTNVLAHSGRILALAEAGRPPVEITPDLARMAVWDCDGTLGRGFTAHPKTDPVTGDMHAITYNPNFTATRYVVLDDDGKVKHTSDIDLDDGPMIHDMALTETRVVVLDLPVTLAAGMRRAQAGEPVSNLPYVWDDRHPARVGLVPVGGTAEQIQWIEVPRCFVFHVLNAYDNPDGSLTLDVIRYDEVFLRDMHGPGGSVPTLVRWAINPATGAVNEEAIGDYSVEFPRINAELVGRPHRYGWFAGVGAHGLEITDDVERSQTNGGLETGPLVKVDTVTGTSQIHHYGPARVTMEPAFVPRRNAEGEDDGWILSVVHDANTNLAELVVLDAADINAGPIARVHLPHRIPFGFHGNWIPDTEIVQGSMTSLC</sequence>
<evidence type="ECO:0000256" key="4">
    <source>
        <dbReference type="ARBA" id="ARBA00023004"/>
    </source>
</evidence>
<keyword evidence="7" id="KW-1185">Reference proteome</keyword>
<comment type="cofactor">
    <cofactor evidence="5">
        <name>Fe(2+)</name>
        <dbReference type="ChEBI" id="CHEBI:29033"/>
    </cofactor>
    <text evidence="5">Binds 1 Fe(2+) ion per subunit.</text>
</comment>
<dbReference type="EC" id="1.13.11.-" evidence="5"/>
<evidence type="ECO:0000256" key="3">
    <source>
        <dbReference type="ARBA" id="ARBA00023002"/>
    </source>
</evidence>
<accession>A0ABS1NC68</accession>
<gene>
    <name evidence="6" type="ORF">JK363_13565</name>
</gene>
<dbReference type="PANTHER" id="PTHR10543:SF89">
    <property type="entry name" value="CAROTENOID 9,10(9',10')-CLEAVAGE DIOXYGENASE 1"/>
    <property type="match status" value="1"/>
</dbReference>
<keyword evidence="3 5" id="KW-0560">Oxidoreductase</keyword>